<dbReference type="EMBL" id="CAJFCW020000002">
    <property type="protein sequence ID" value="CAG9093526.1"/>
    <property type="molecule type" value="Genomic_DNA"/>
</dbReference>
<dbReference type="Proteomes" id="UP000783686">
    <property type="component" value="Unassembled WGS sequence"/>
</dbReference>
<dbReference type="InterPro" id="IPR027819">
    <property type="entry name" value="C9orf72"/>
</dbReference>
<dbReference type="GO" id="GO:0006914">
    <property type="term" value="P:autophagy"/>
    <property type="evidence" value="ECO:0007669"/>
    <property type="project" value="TreeGrafter"/>
</dbReference>
<protein>
    <submittedName>
        <fullName evidence="2">Uncharacterized protein</fullName>
    </submittedName>
</protein>
<feature type="compositionally biased region" description="Basic and acidic residues" evidence="1">
    <location>
        <begin position="176"/>
        <end position="188"/>
    </location>
</feature>
<feature type="compositionally biased region" description="Polar residues" evidence="1">
    <location>
        <begin position="118"/>
        <end position="146"/>
    </location>
</feature>
<dbReference type="GO" id="GO:0005768">
    <property type="term" value="C:endosome"/>
    <property type="evidence" value="ECO:0007669"/>
    <property type="project" value="TreeGrafter"/>
</dbReference>
<name>A0A811K612_9BILA</name>
<evidence type="ECO:0000313" key="2">
    <source>
        <dbReference type="EMBL" id="CAD5211458.1"/>
    </source>
</evidence>
<feature type="region of interest" description="Disordered" evidence="1">
    <location>
        <begin position="113"/>
        <end position="190"/>
    </location>
</feature>
<keyword evidence="3" id="KW-1185">Reference proteome</keyword>
<organism evidence="2 3">
    <name type="scientific">Bursaphelenchus okinawaensis</name>
    <dbReference type="NCBI Taxonomy" id="465554"/>
    <lineage>
        <taxon>Eukaryota</taxon>
        <taxon>Metazoa</taxon>
        <taxon>Ecdysozoa</taxon>
        <taxon>Nematoda</taxon>
        <taxon>Chromadorea</taxon>
        <taxon>Rhabditida</taxon>
        <taxon>Tylenchina</taxon>
        <taxon>Tylenchomorpha</taxon>
        <taxon>Aphelenchoidea</taxon>
        <taxon>Aphelenchoididae</taxon>
        <taxon>Bursaphelenchus</taxon>
    </lineage>
</organism>
<accession>A0A811K612</accession>
<comment type="caution">
    <text evidence="2">The sequence shown here is derived from an EMBL/GenBank/DDBJ whole genome shotgun (WGS) entry which is preliminary data.</text>
</comment>
<feature type="compositionally biased region" description="Acidic residues" evidence="1">
    <location>
        <begin position="152"/>
        <end position="170"/>
    </location>
</feature>
<dbReference type="PANTHER" id="PTHR31855:SF2">
    <property type="entry name" value="GUANINE NUCLEOTIDE EXCHANGE FACTOR C9ORF72"/>
    <property type="match status" value="1"/>
</dbReference>
<dbReference type="PANTHER" id="PTHR31855">
    <property type="entry name" value="GUANINE NUCLEOTIDE EXCHANGE C9ORF72"/>
    <property type="match status" value="1"/>
</dbReference>
<reference evidence="2" key="1">
    <citation type="submission" date="2020-09" db="EMBL/GenBank/DDBJ databases">
        <authorList>
            <person name="Kikuchi T."/>
        </authorList>
    </citation>
    <scope>NUCLEOTIDE SEQUENCE</scope>
    <source>
        <strain evidence="2">SH1</strain>
    </source>
</reference>
<evidence type="ECO:0000313" key="3">
    <source>
        <dbReference type="Proteomes" id="UP000614601"/>
    </source>
</evidence>
<proteinExistence type="predicted"/>
<sequence>MEAHLFQEIHDTIEEHQNSLTLTVQHGSPIQKVVWSGFNYMVGPELKFVWKVESVEPYHFNIPDETSSDGNFPSISSDVKSTQGSGLLYDDCMTYMNESKDYSSYSDDFETENKFQKSSESQAGTSTLCSSSHPHSNSTLRLNNTDAAGDAPIEDEGEYRERDYESEDDNSSYTKLSDKEEDAEKQTDNKLTTSIVDSGITGTVSVHSELSTTCKSPRLNLEEKSDYGYCDEKRDEDKQLSDSEQDTVVNCLDSKTTASFLTVSNVLTDLSLVGDQIDKDIKEGELLQQESKTFKQVEGDDCNVTDEMFVAKYALAEQISSPCFESNPMVCKVAVIPNRQILIMSFLYNLPQHDKEMMALSLILPEEAKDWLGVRETVFEHIFQDILCRFKASYMVEDKADVICRITGDIYNMLSLFGNLERYPLLNNSYVNIRNTIFMKSDITLKEKDFLYRSLTGCLTCQGNCVVIGVDPEYVEQFMLMLAFFLPPEHRILCLKPHVSNYNPYLKIQAVKRDLIEDLYVSSVESHWSTCFIDIDRHLVTYSGNYFVHHERKQRLAMYQMGSIFMEAGQNLESDEEVFTKKQPLVEPLLVPPDAFLISHLEALWLLPPEQSVRSVALNQILLTLDYQGKAFIETVKDISEPSKTFKENAVSCRWSLSTVRKMMNLTSDSSFNICLSRADMLKPSLAQFIYQCTNHFR</sequence>
<dbReference type="GO" id="GO:0006897">
    <property type="term" value="P:endocytosis"/>
    <property type="evidence" value="ECO:0007669"/>
    <property type="project" value="TreeGrafter"/>
</dbReference>
<gene>
    <name evidence="2" type="ORF">BOKJ2_LOCUS3704</name>
</gene>
<dbReference type="AlphaFoldDB" id="A0A811K612"/>
<dbReference type="PROSITE" id="PS51835">
    <property type="entry name" value="DENN_C9ORF72"/>
    <property type="match status" value="1"/>
</dbReference>
<dbReference type="GO" id="GO:0005776">
    <property type="term" value="C:autophagosome"/>
    <property type="evidence" value="ECO:0007669"/>
    <property type="project" value="TreeGrafter"/>
</dbReference>
<dbReference type="GO" id="GO:0005085">
    <property type="term" value="F:guanyl-nucleotide exchange factor activity"/>
    <property type="evidence" value="ECO:0007669"/>
    <property type="project" value="InterPro"/>
</dbReference>
<dbReference type="Proteomes" id="UP000614601">
    <property type="component" value="Unassembled WGS sequence"/>
</dbReference>
<dbReference type="OrthoDB" id="10252077at2759"/>
<evidence type="ECO:0000256" key="1">
    <source>
        <dbReference type="SAM" id="MobiDB-lite"/>
    </source>
</evidence>
<dbReference type="EMBL" id="CAJFDH010000002">
    <property type="protein sequence ID" value="CAD5211458.1"/>
    <property type="molecule type" value="Genomic_DNA"/>
</dbReference>
<dbReference type="Pfam" id="PF15019">
    <property type="entry name" value="C9orf72-like"/>
    <property type="match status" value="1"/>
</dbReference>